<organism evidence="16 17">
    <name type="scientific">Rahnella woolbedingensis</name>
    <dbReference type="NCBI Taxonomy" id="1510574"/>
    <lineage>
        <taxon>Bacteria</taxon>
        <taxon>Pseudomonadati</taxon>
        <taxon>Pseudomonadota</taxon>
        <taxon>Gammaproteobacteria</taxon>
        <taxon>Enterobacterales</taxon>
        <taxon>Yersiniaceae</taxon>
        <taxon>Rahnella</taxon>
    </lineage>
</organism>
<reference evidence="16 17" key="1">
    <citation type="submission" date="2018-09" db="EMBL/GenBank/DDBJ databases">
        <authorList>
            <person name="Le Fleche-Mateos A."/>
        </authorList>
    </citation>
    <scope>NUCLEOTIDE SEQUENCE [LARGE SCALE GENOMIC DNA]</scope>
    <source>
        <strain evidence="16 17">DSM 27399</strain>
    </source>
</reference>
<evidence type="ECO:0000259" key="13">
    <source>
        <dbReference type="Pfam" id="PF02878"/>
    </source>
</evidence>
<dbReference type="SUPFAM" id="SSF53738">
    <property type="entry name" value="Phosphoglucomutase, first 3 domains"/>
    <property type="match status" value="3"/>
</dbReference>
<accession>A0A419N5S4</accession>
<dbReference type="GO" id="GO:0004615">
    <property type="term" value="F:phosphomannomutase activity"/>
    <property type="evidence" value="ECO:0007669"/>
    <property type="project" value="UniProtKB-EC"/>
</dbReference>
<evidence type="ECO:0000256" key="4">
    <source>
        <dbReference type="ARBA" id="ARBA00010231"/>
    </source>
</evidence>
<feature type="domain" description="Alpha-D-phosphohexomutase alpha/beta/alpha" evidence="14">
    <location>
        <begin position="154"/>
        <end position="260"/>
    </location>
</feature>
<dbReference type="GO" id="GO:0005975">
    <property type="term" value="P:carbohydrate metabolic process"/>
    <property type="evidence" value="ECO:0007669"/>
    <property type="project" value="InterPro"/>
</dbReference>
<dbReference type="RefSeq" id="WP_120134073.1">
    <property type="nucleotide sequence ID" value="NZ_RAHH01000022.1"/>
</dbReference>
<dbReference type="Pfam" id="PF00408">
    <property type="entry name" value="PGM_PMM_IV"/>
    <property type="match status" value="1"/>
</dbReference>
<dbReference type="SUPFAM" id="SSF55957">
    <property type="entry name" value="Phosphoglucomutase, C-terminal domain"/>
    <property type="match status" value="1"/>
</dbReference>
<dbReference type="Gene3D" id="3.40.120.10">
    <property type="entry name" value="Alpha-D-Glucose-1,6-Bisphosphate, subunit A, domain 3"/>
    <property type="match status" value="3"/>
</dbReference>
<comment type="similarity">
    <text evidence="4 11">Belongs to the phosphohexose mutase family.</text>
</comment>
<evidence type="ECO:0000256" key="10">
    <source>
        <dbReference type="ARBA" id="ARBA00023235"/>
    </source>
</evidence>
<keyword evidence="9 11" id="KW-0460">Magnesium</keyword>
<dbReference type="PRINTS" id="PR00509">
    <property type="entry name" value="PGMPMM"/>
</dbReference>
<comment type="cofactor">
    <cofactor evidence="2">
        <name>Mg(2+)</name>
        <dbReference type="ChEBI" id="CHEBI:18420"/>
    </cofactor>
</comment>
<evidence type="ECO:0000256" key="8">
    <source>
        <dbReference type="ARBA" id="ARBA00022723"/>
    </source>
</evidence>
<feature type="domain" description="Alpha-D-phosphohexomutase C-terminal" evidence="12">
    <location>
        <begin position="389"/>
        <end position="448"/>
    </location>
</feature>
<dbReference type="AlphaFoldDB" id="A0A419N5S4"/>
<dbReference type="OrthoDB" id="9803322at2"/>
<evidence type="ECO:0000259" key="12">
    <source>
        <dbReference type="Pfam" id="PF00408"/>
    </source>
</evidence>
<dbReference type="EC" id="5.4.2.8" evidence="5"/>
<evidence type="ECO:0000313" key="16">
    <source>
        <dbReference type="EMBL" id="RJT41603.1"/>
    </source>
</evidence>
<comment type="pathway">
    <text evidence="3">Nucleotide-sugar biosynthesis; GDP-alpha-D-mannose biosynthesis; alpha-D-mannose 1-phosphate from D-fructose 6-phosphate: step 2/2.</text>
</comment>
<evidence type="ECO:0000256" key="1">
    <source>
        <dbReference type="ARBA" id="ARBA00000586"/>
    </source>
</evidence>
<dbReference type="PANTHER" id="PTHR43771">
    <property type="entry name" value="PHOSPHOMANNOMUTASE"/>
    <property type="match status" value="1"/>
</dbReference>
<dbReference type="Gene3D" id="3.30.310.50">
    <property type="entry name" value="Alpha-D-phosphohexomutase, C-terminal domain"/>
    <property type="match status" value="1"/>
</dbReference>
<keyword evidence="8 11" id="KW-0479">Metal-binding</keyword>
<protein>
    <recommendedName>
        <fullName evidence="6">Phosphomannomutase</fullName>
        <ecNumber evidence="5">5.4.2.8</ecNumber>
    </recommendedName>
</protein>
<dbReference type="Proteomes" id="UP000284908">
    <property type="component" value="Unassembled WGS sequence"/>
</dbReference>
<dbReference type="InterPro" id="IPR005846">
    <property type="entry name" value="A-D-PHexomutase_a/b/a-III"/>
</dbReference>
<evidence type="ECO:0000313" key="17">
    <source>
        <dbReference type="Proteomes" id="UP000284908"/>
    </source>
</evidence>
<dbReference type="EMBL" id="RAHH01000022">
    <property type="protein sequence ID" value="RJT41603.1"/>
    <property type="molecule type" value="Genomic_DNA"/>
</dbReference>
<dbReference type="NCBIfam" id="NF011943">
    <property type="entry name" value="PRK15414.1"/>
    <property type="match status" value="1"/>
</dbReference>
<dbReference type="CDD" id="cd03089">
    <property type="entry name" value="PMM_PGM"/>
    <property type="match status" value="1"/>
</dbReference>
<feature type="domain" description="Alpha-D-phosphohexomutase alpha/beta/alpha" evidence="13">
    <location>
        <begin position="8"/>
        <end position="134"/>
    </location>
</feature>
<evidence type="ECO:0000256" key="11">
    <source>
        <dbReference type="RuleBase" id="RU004326"/>
    </source>
</evidence>
<comment type="catalytic activity">
    <reaction evidence="1">
        <text>alpha-D-mannose 1-phosphate = D-mannose 6-phosphate</text>
        <dbReference type="Rhea" id="RHEA:11140"/>
        <dbReference type="ChEBI" id="CHEBI:58409"/>
        <dbReference type="ChEBI" id="CHEBI:58735"/>
        <dbReference type="EC" id="5.4.2.8"/>
    </reaction>
</comment>
<dbReference type="InterPro" id="IPR005844">
    <property type="entry name" value="A-D-PHexomutase_a/b/a-I"/>
</dbReference>
<keyword evidence="7" id="KW-0597">Phosphoprotein</keyword>
<dbReference type="GO" id="GO:0000287">
    <property type="term" value="F:magnesium ion binding"/>
    <property type="evidence" value="ECO:0007669"/>
    <property type="project" value="InterPro"/>
</dbReference>
<evidence type="ECO:0000256" key="2">
    <source>
        <dbReference type="ARBA" id="ARBA00001946"/>
    </source>
</evidence>
<evidence type="ECO:0000259" key="15">
    <source>
        <dbReference type="Pfam" id="PF02880"/>
    </source>
</evidence>
<evidence type="ECO:0000259" key="14">
    <source>
        <dbReference type="Pfam" id="PF02879"/>
    </source>
</evidence>
<proteinExistence type="inferred from homology"/>
<dbReference type="InterPro" id="IPR016066">
    <property type="entry name" value="A-D-PHexomutase_CS"/>
</dbReference>
<evidence type="ECO:0000256" key="7">
    <source>
        <dbReference type="ARBA" id="ARBA00022553"/>
    </source>
</evidence>
<keyword evidence="10 16" id="KW-0413">Isomerase</keyword>
<dbReference type="Pfam" id="PF02878">
    <property type="entry name" value="PGM_PMM_I"/>
    <property type="match status" value="1"/>
</dbReference>
<evidence type="ECO:0000256" key="6">
    <source>
        <dbReference type="ARBA" id="ARBA00021706"/>
    </source>
</evidence>
<evidence type="ECO:0000256" key="5">
    <source>
        <dbReference type="ARBA" id="ARBA00012730"/>
    </source>
</evidence>
<dbReference type="InterPro" id="IPR036900">
    <property type="entry name" value="A-D-PHexomutase_C_sf"/>
</dbReference>
<sequence length="459" mass="51041">MSGKLTCFKAYDIRGELGIELNEDIAYRIGRAYGEYLKPKKMVLGGDVRLTSESLKFALARGLQDAGTDVVDIGVTGTEEIYFATSYLALDGGIEVTASHNPMNYNGMKLVRENSKPISGDTGLRDIQALAEANAFGLGDSASRGTYEKASVLDAYVDKLLSYVNLDNFTRPLKLVINSGNGAAGHVIDAIEQRFIQAGAPVEFIKVHHQPDGTFPNGIPNPLLPECRQDTTDAIIKHKADMGIAFDGDFDRCFLFDDAGNFIEGYYIVGLLADAFLEKYPSSRIIHDPRLSWNTIDIVTEAGGIPVMSKTGHAFIKERMRQEDAVYGGEMSAHHYFRDFYYCDSGMIPWLLVAELLHVKGKSLRQLINDRITAYPASGEINSYLQHPNEAIARVLAMYQTDAVKVDHTDGISLEFDEWRFNLRSSNTEPVVRLNVESRANTKLMQEQTRRILSILRSM</sequence>
<dbReference type="PANTHER" id="PTHR43771:SF1">
    <property type="entry name" value="PHOSPHOMANNOMUTASE"/>
    <property type="match status" value="1"/>
</dbReference>
<dbReference type="InterPro" id="IPR005845">
    <property type="entry name" value="A-D-PHexomutase_a/b/a-II"/>
</dbReference>
<dbReference type="Pfam" id="PF02879">
    <property type="entry name" value="PGM_PMM_II"/>
    <property type="match status" value="1"/>
</dbReference>
<dbReference type="Pfam" id="PF02880">
    <property type="entry name" value="PGM_PMM_III"/>
    <property type="match status" value="1"/>
</dbReference>
<feature type="domain" description="Alpha-D-phosphohexomutase alpha/beta/alpha" evidence="15">
    <location>
        <begin position="265"/>
        <end position="375"/>
    </location>
</feature>
<dbReference type="InterPro" id="IPR016055">
    <property type="entry name" value="A-D-PHexomutase_a/b/a-I/II/III"/>
</dbReference>
<dbReference type="InterPro" id="IPR005843">
    <property type="entry name" value="A-D-PHexomutase_C"/>
</dbReference>
<evidence type="ECO:0000256" key="9">
    <source>
        <dbReference type="ARBA" id="ARBA00022842"/>
    </source>
</evidence>
<evidence type="ECO:0000256" key="3">
    <source>
        <dbReference type="ARBA" id="ARBA00004699"/>
    </source>
</evidence>
<keyword evidence="17" id="KW-1185">Reference proteome</keyword>
<gene>
    <name evidence="16" type="ORF">D6C13_18005</name>
</gene>
<comment type="caution">
    <text evidence="16">The sequence shown here is derived from an EMBL/GenBank/DDBJ whole genome shotgun (WGS) entry which is preliminary data.</text>
</comment>
<dbReference type="PROSITE" id="PS00710">
    <property type="entry name" value="PGM_PMM"/>
    <property type="match status" value="1"/>
</dbReference>
<name>A0A419N5S4_9GAMM</name>
<dbReference type="InterPro" id="IPR005841">
    <property type="entry name" value="Alpha-D-phosphohexomutase_SF"/>
</dbReference>